<evidence type="ECO:0000313" key="2">
    <source>
        <dbReference type="EnsemblPlants" id="OB11G25040.1"/>
    </source>
</evidence>
<evidence type="ECO:0000256" key="1">
    <source>
        <dbReference type="SAM" id="Phobius"/>
    </source>
</evidence>
<organism evidence="2">
    <name type="scientific">Oryza brachyantha</name>
    <name type="common">malo sina</name>
    <dbReference type="NCBI Taxonomy" id="4533"/>
    <lineage>
        <taxon>Eukaryota</taxon>
        <taxon>Viridiplantae</taxon>
        <taxon>Streptophyta</taxon>
        <taxon>Embryophyta</taxon>
        <taxon>Tracheophyta</taxon>
        <taxon>Spermatophyta</taxon>
        <taxon>Magnoliopsida</taxon>
        <taxon>Liliopsida</taxon>
        <taxon>Poales</taxon>
        <taxon>Poaceae</taxon>
        <taxon>BOP clade</taxon>
        <taxon>Oryzoideae</taxon>
        <taxon>Oryzeae</taxon>
        <taxon>Oryzinae</taxon>
        <taxon>Oryza</taxon>
    </lineage>
</organism>
<dbReference type="Gramene" id="OB11G25040.1">
    <property type="protein sequence ID" value="OB11G25040.1"/>
    <property type="gene ID" value="OB11G25040"/>
</dbReference>
<keyword evidence="1" id="KW-1133">Transmembrane helix</keyword>
<name>J3N9L8_ORYBR</name>
<feature type="transmembrane region" description="Helical" evidence="1">
    <location>
        <begin position="33"/>
        <end position="49"/>
    </location>
</feature>
<accession>J3N9L8</accession>
<keyword evidence="1" id="KW-0812">Transmembrane</keyword>
<reference evidence="2" key="1">
    <citation type="journal article" date="2013" name="Nat. Commun.">
        <title>Whole-genome sequencing of Oryza brachyantha reveals mechanisms underlying Oryza genome evolution.</title>
        <authorList>
            <person name="Chen J."/>
            <person name="Huang Q."/>
            <person name="Gao D."/>
            <person name="Wang J."/>
            <person name="Lang Y."/>
            <person name="Liu T."/>
            <person name="Li B."/>
            <person name="Bai Z."/>
            <person name="Luis Goicoechea J."/>
            <person name="Liang C."/>
            <person name="Chen C."/>
            <person name="Zhang W."/>
            <person name="Sun S."/>
            <person name="Liao Y."/>
            <person name="Zhang X."/>
            <person name="Yang L."/>
            <person name="Song C."/>
            <person name="Wang M."/>
            <person name="Shi J."/>
            <person name="Liu G."/>
            <person name="Liu J."/>
            <person name="Zhou H."/>
            <person name="Zhou W."/>
            <person name="Yu Q."/>
            <person name="An N."/>
            <person name="Chen Y."/>
            <person name="Cai Q."/>
            <person name="Wang B."/>
            <person name="Liu B."/>
            <person name="Min J."/>
            <person name="Huang Y."/>
            <person name="Wu H."/>
            <person name="Li Z."/>
            <person name="Zhang Y."/>
            <person name="Yin Y."/>
            <person name="Song W."/>
            <person name="Jiang J."/>
            <person name="Jackson S.A."/>
            <person name="Wing R.A."/>
            <person name="Wang J."/>
            <person name="Chen M."/>
        </authorList>
    </citation>
    <scope>NUCLEOTIDE SEQUENCE [LARGE SCALE GENOMIC DNA]</scope>
    <source>
        <strain evidence="2">cv. IRGC 101232</strain>
    </source>
</reference>
<protein>
    <submittedName>
        <fullName evidence="2">Uncharacterized protein</fullName>
    </submittedName>
</protein>
<dbReference type="Proteomes" id="UP000006038">
    <property type="component" value="Chromosome 11"/>
</dbReference>
<proteinExistence type="predicted"/>
<dbReference type="EnsemblPlants" id="OB11G25040.1">
    <property type="protein sequence ID" value="OB11G25040.1"/>
    <property type="gene ID" value="OB11G25040"/>
</dbReference>
<keyword evidence="3" id="KW-1185">Reference proteome</keyword>
<reference evidence="2" key="2">
    <citation type="submission" date="2013-04" db="UniProtKB">
        <authorList>
            <consortium name="EnsemblPlants"/>
        </authorList>
    </citation>
    <scope>IDENTIFICATION</scope>
</reference>
<sequence length="66" mass="7813">MPLPPIGNPSLDMGRLYFVDETKTMQGFPQPKLMILLMVLAFWVLILRYKELKEVRAGRFWKFLNL</sequence>
<dbReference type="AlphaFoldDB" id="J3N9L8"/>
<evidence type="ECO:0000313" key="3">
    <source>
        <dbReference type="Proteomes" id="UP000006038"/>
    </source>
</evidence>
<keyword evidence="1" id="KW-0472">Membrane</keyword>
<dbReference type="HOGENOM" id="CLU_2835222_0_0_1"/>